<sequence>MVCLIVASVLTFALSAYATGNAAVCSARNAAFDQGKRGCGFRGAGAGGTAGIVGNNGRTGVIGGNNGQTGVIGGNRLPR</sequence>
<name>A0A0A2VP41_BEABA</name>
<dbReference type="Proteomes" id="UP000030106">
    <property type="component" value="Unassembled WGS sequence"/>
</dbReference>
<keyword evidence="1" id="KW-0732">Signal</keyword>
<feature type="chain" id="PRO_5001995781" evidence="1">
    <location>
        <begin position="19"/>
        <end position="79"/>
    </location>
</feature>
<dbReference type="EMBL" id="ANFO01000455">
    <property type="protein sequence ID" value="KGQ09388.1"/>
    <property type="molecule type" value="Genomic_DNA"/>
</dbReference>
<dbReference type="HOGENOM" id="CLU_2605672_0_0_1"/>
<reference evidence="2 3" key="1">
    <citation type="submission" date="2012-10" db="EMBL/GenBank/DDBJ databases">
        <title>Genome sequencing and analysis of entomopathogenic fungi Beauveria bassiana D1-5.</title>
        <authorList>
            <person name="Li Q."/>
            <person name="Wang L."/>
            <person name="Zhang Z."/>
            <person name="Wang Q."/>
            <person name="Ren J."/>
            <person name="Wang M."/>
            <person name="Xu W."/>
            <person name="Wang J."/>
            <person name="Lu Y."/>
            <person name="Du Q."/>
            <person name="Sun Z."/>
        </authorList>
    </citation>
    <scope>NUCLEOTIDE SEQUENCE [LARGE SCALE GENOMIC DNA]</scope>
    <source>
        <strain evidence="2 3">D1-5</strain>
    </source>
</reference>
<evidence type="ECO:0000313" key="3">
    <source>
        <dbReference type="Proteomes" id="UP000030106"/>
    </source>
</evidence>
<evidence type="ECO:0000313" key="2">
    <source>
        <dbReference type="EMBL" id="KGQ09388.1"/>
    </source>
</evidence>
<proteinExistence type="predicted"/>
<feature type="signal peptide" evidence="1">
    <location>
        <begin position="1"/>
        <end position="18"/>
    </location>
</feature>
<organism evidence="2 3">
    <name type="scientific">Beauveria bassiana D1-5</name>
    <dbReference type="NCBI Taxonomy" id="1245745"/>
    <lineage>
        <taxon>Eukaryota</taxon>
        <taxon>Fungi</taxon>
        <taxon>Dikarya</taxon>
        <taxon>Ascomycota</taxon>
        <taxon>Pezizomycotina</taxon>
        <taxon>Sordariomycetes</taxon>
        <taxon>Hypocreomycetidae</taxon>
        <taxon>Hypocreales</taxon>
        <taxon>Cordycipitaceae</taxon>
        <taxon>Beauveria</taxon>
    </lineage>
</organism>
<accession>A0A0A2VP41</accession>
<comment type="caution">
    <text evidence="2">The sequence shown here is derived from an EMBL/GenBank/DDBJ whole genome shotgun (WGS) entry which is preliminary data.</text>
</comment>
<dbReference type="AlphaFoldDB" id="A0A0A2VP41"/>
<protein>
    <submittedName>
        <fullName evidence="2">Uncharacterized protein</fullName>
    </submittedName>
</protein>
<gene>
    <name evidence="2" type="ORF">BBAD15_g5277</name>
</gene>
<evidence type="ECO:0000256" key="1">
    <source>
        <dbReference type="SAM" id="SignalP"/>
    </source>
</evidence>